<dbReference type="RefSeq" id="XP_033382260.1">
    <property type="nucleotide sequence ID" value="XM_033526054.1"/>
</dbReference>
<gene>
    <name evidence="2" type="ORF">BU24DRAFT_411614</name>
</gene>
<organism evidence="2 3">
    <name type="scientific">Aaosphaeria arxii CBS 175.79</name>
    <dbReference type="NCBI Taxonomy" id="1450172"/>
    <lineage>
        <taxon>Eukaryota</taxon>
        <taxon>Fungi</taxon>
        <taxon>Dikarya</taxon>
        <taxon>Ascomycota</taxon>
        <taxon>Pezizomycotina</taxon>
        <taxon>Dothideomycetes</taxon>
        <taxon>Pleosporomycetidae</taxon>
        <taxon>Pleosporales</taxon>
        <taxon>Pleosporales incertae sedis</taxon>
        <taxon>Aaosphaeria</taxon>
    </lineage>
</organism>
<evidence type="ECO:0000256" key="1">
    <source>
        <dbReference type="SAM" id="MobiDB-lite"/>
    </source>
</evidence>
<dbReference type="AlphaFoldDB" id="A0A6A5XM79"/>
<feature type="region of interest" description="Disordered" evidence="1">
    <location>
        <begin position="123"/>
        <end position="156"/>
    </location>
</feature>
<dbReference type="Proteomes" id="UP000799778">
    <property type="component" value="Unassembled WGS sequence"/>
</dbReference>
<protein>
    <recommendedName>
        <fullName evidence="4">Stc1 domain-containing protein</fullName>
    </recommendedName>
</protein>
<feature type="region of interest" description="Disordered" evidence="1">
    <location>
        <begin position="1"/>
        <end position="21"/>
    </location>
</feature>
<accession>A0A6A5XM79</accession>
<reference evidence="2" key="1">
    <citation type="journal article" date="2020" name="Stud. Mycol.">
        <title>101 Dothideomycetes genomes: a test case for predicting lifestyles and emergence of pathogens.</title>
        <authorList>
            <person name="Haridas S."/>
            <person name="Albert R."/>
            <person name="Binder M."/>
            <person name="Bloem J."/>
            <person name="Labutti K."/>
            <person name="Salamov A."/>
            <person name="Andreopoulos B."/>
            <person name="Baker S."/>
            <person name="Barry K."/>
            <person name="Bills G."/>
            <person name="Bluhm B."/>
            <person name="Cannon C."/>
            <person name="Castanera R."/>
            <person name="Culley D."/>
            <person name="Daum C."/>
            <person name="Ezra D."/>
            <person name="Gonzalez J."/>
            <person name="Henrissat B."/>
            <person name="Kuo A."/>
            <person name="Liang C."/>
            <person name="Lipzen A."/>
            <person name="Lutzoni F."/>
            <person name="Magnuson J."/>
            <person name="Mondo S."/>
            <person name="Nolan M."/>
            <person name="Ohm R."/>
            <person name="Pangilinan J."/>
            <person name="Park H.-J."/>
            <person name="Ramirez L."/>
            <person name="Alfaro M."/>
            <person name="Sun H."/>
            <person name="Tritt A."/>
            <person name="Yoshinaga Y."/>
            <person name="Zwiers L.-H."/>
            <person name="Turgeon B."/>
            <person name="Goodwin S."/>
            <person name="Spatafora J."/>
            <person name="Crous P."/>
            <person name="Grigoriev I."/>
        </authorList>
    </citation>
    <scope>NUCLEOTIDE SEQUENCE</scope>
    <source>
        <strain evidence="2">CBS 175.79</strain>
    </source>
</reference>
<keyword evidence="3" id="KW-1185">Reference proteome</keyword>
<evidence type="ECO:0008006" key="4">
    <source>
        <dbReference type="Google" id="ProtNLM"/>
    </source>
</evidence>
<evidence type="ECO:0000313" key="3">
    <source>
        <dbReference type="Proteomes" id="UP000799778"/>
    </source>
</evidence>
<dbReference type="GeneID" id="54283451"/>
<proteinExistence type="predicted"/>
<name>A0A6A5XM79_9PLEO</name>
<dbReference type="EMBL" id="ML978071">
    <property type="protein sequence ID" value="KAF2013921.1"/>
    <property type="molecule type" value="Genomic_DNA"/>
</dbReference>
<sequence length="213" mass="25009">MPPVESDLSEAGCQKGPGNADRCDSGLRRLSYLKDKRARRKQQGLCVDCRNRVEERDRTRCEKCRARRSKYDRFSRLKKIDQRKRLEKEDQCIETGCQSIVQQADKGEVNRCEECRVGRQNASHKHRRLQQGVEAHSEQDTRVSHSQTNTSQDEPDFLSLLSPLYSASSPSTSEAHKRFREATDREYRALMNRYREDCQRRWDAEQEKKASRR</sequence>
<evidence type="ECO:0000313" key="2">
    <source>
        <dbReference type="EMBL" id="KAF2013921.1"/>
    </source>
</evidence>